<dbReference type="EMBL" id="CACVBM020001840">
    <property type="protein sequence ID" value="CAA7060947.1"/>
    <property type="molecule type" value="Genomic_DNA"/>
</dbReference>
<feature type="compositionally biased region" description="Basic and acidic residues" evidence="1">
    <location>
        <begin position="125"/>
        <end position="134"/>
    </location>
</feature>
<evidence type="ECO:0000313" key="3">
    <source>
        <dbReference type="EMBL" id="CAA7060947.1"/>
    </source>
</evidence>
<comment type="caution">
    <text evidence="3">The sequence shown here is derived from an EMBL/GenBank/DDBJ whole genome shotgun (WGS) entry which is preliminary data.</text>
</comment>
<dbReference type="InterPro" id="IPR005162">
    <property type="entry name" value="Retrotrans_gag_dom"/>
</dbReference>
<evidence type="ECO:0000313" key="4">
    <source>
        <dbReference type="Proteomes" id="UP000467841"/>
    </source>
</evidence>
<dbReference type="PANTHER" id="PTHR35046">
    <property type="entry name" value="ZINC KNUCKLE (CCHC-TYPE) FAMILY PROTEIN"/>
    <property type="match status" value="1"/>
</dbReference>
<proteinExistence type="predicted"/>
<organism evidence="3 4">
    <name type="scientific">Microthlaspi erraticum</name>
    <dbReference type="NCBI Taxonomy" id="1685480"/>
    <lineage>
        <taxon>Eukaryota</taxon>
        <taxon>Viridiplantae</taxon>
        <taxon>Streptophyta</taxon>
        <taxon>Embryophyta</taxon>
        <taxon>Tracheophyta</taxon>
        <taxon>Spermatophyta</taxon>
        <taxon>Magnoliopsida</taxon>
        <taxon>eudicotyledons</taxon>
        <taxon>Gunneridae</taxon>
        <taxon>Pentapetalae</taxon>
        <taxon>rosids</taxon>
        <taxon>malvids</taxon>
        <taxon>Brassicales</taxon>
        <taxon>Brassicaceae</taxon>
        <taxon>Coluteocarpeae</taxon>
        <taxon>Microthlaspi</taxon>
    </lineage>
</organism>
<sequence length="298" mass="35571">MRSWMRRFRKSSFWPRKKMEWSSLKPRRDLKPRNLNLMELNIWSWNLTELKSLQLRRACFQGFCSCANGTDYSFWSAMASEEEEEETSRESPSSLNEAMLEQIKKMMIEEFDRREKIKEGKRKQPKDPVTSKKKPIEDLSGYMMIPPFHGNNDPDVYLDWERKCEIIFNRHNIADINRVTLAAMEFKYYALSWWKQVETARAYSGAYEISTWGEMKRVMRQRFAPNHYQREPHSKIRKHSKELVRLRSTIVAMGRRNPSSLTRSQSLIQDISLKKPVLNHKKAFKAKVSILFLNNYKN</sequence>
<dbReference type="PANTHER" id="PTHR35046:SF26">
    <property type="entry name" value="RNA-DIRECTED DNA POLYMERASE"/>
    <property type="match status" value="1"/>
</dbReference>
<dbReference type="Proteomes" id="UP000467841">
    <property type="component" value="Unassembled WGS sequence"/>
</dbReference>
<feature type="domain" description="Retrotransposon gag" evidence="2">
    <location>
        <begin position="181"/>
        <end position="238"/>
    </location>
</feature>
<name>A0A6D2L7W2_9BRAS</name>
<accession>A0A6D2L7W2</accession>
<dbReference type="Pfam" id="PF03732">
    <property type="entry name" value="Retrotrans_gag"/>
    <property type="match status" value="1"/>
</dbReference>
<dbReference type="AlphaFoldDB" id="A0A6D2L7W2"/>
<protein>
    <recommendedName>
        <fullName evidence="2">Retrotransposon gag domain-containing protein</fullName>
    </recommendedName>
</protein>
<gene>
    <name evidence="3" type="ORF">MERR_LOCUS48183</name>
</gene>
<evidence type="ECO:0000256" key="1">
    <source>
        <dbReference type="SAM" id="MobiDB-lite"/>
    </source>
</evidence>
<keyword evidence="4" id="KW-1185">Reference proteome</keyword>
<feature type="region of interest" description="Disordered" evidence="1">
    <location>
        <begin position="114"/>
        <end position="134"/>
    </location>
</feature>
<evidence type="ECO:0000259" key="2">
    <source>
        <dbReference type="Pfam" id="PF03732"/>
    </source>
</evidence>
<dbReference type="OrthoDB" id="1747743at2759"/>
<reference evidence="3" key="1">
    <citation type="submission" date="2020-01" db="EMBL/GenBank/DDBJ databases">
        <authorList>
            <person name="Mishra B."/>
        </authorList>
    </citation>
    <scope>NUCLEOTIDE SEQUENCE [LARGE SCALE GENOMIC DNA]</scope>
</reference>